<dbReference type="Gene3D" id="3.40.50.1820">
    <property type="entry name" value="alpha/beta hydrolase"/>
    <property type="match status" value="1"/>
</dbReference>
<proteinExistence type="predicted"/>
<sequence length="376" mass="39777">MLTPADLHGLARLAGDGVSGTSRLVEQLHLTILSGAAPVGKAVEGRTRGIPGLVYGSIRGINALVGAGVDALASRVITPTPEGDAWAAREQWLAALNGILGDHLAASGNPLAIPMRFREGGRILTLERDRLEEAFARPSGRLLIAVHGLCMNDLHWGEAGGMPERLGKSLGFSTLHLHYNTGRSIADNGRELADQLEILVEQWPVPVEEIVFLGHSMGGLVARSALAAGAAESQAWVDSVSRMALLGTPHHGAPMERLGHRFETMLGFSPYLAPFMRLGGIRSAGITDLRHGALPAPLADVELFAVAATARTRVGGLLDGAAGDGLVPIDSALGRHNDPERALPIPEDNRLLVPGVGHLGLLKHPAVYRQLRRWLA</sequence>
<dbReference type="EMBL" id="QUZK01000047">
    <property type="protein sequence ID" value="RFF29371.1"/>
    <property type="molecule type" value="Genomic_DNA"/>
</dbReference>
<evidence type="ECO:0000313" key="3">
    <source>
        <dbReference type="Proteomes" id="UP000260351"/>
    </source>
</evidence>
<dbReference type="InterPro" id="IPR012908">
    <property type="entry name" value="PGAP1-ab_dom-like"/>
</dbReference>
<protein>
    <submittedName>
        <fullName evidence="2">Alpha/beta hydrolase</fullName>
    </submittedName>
</protein>
<dbReference type="PANTHER" id="PTHR37946">
    <property type="entry name" value="SLL1969 PROTEIN"/>
    <property type="match status" value="1"/>
</dbReference>
<dbReference type="Pfam" id="PF07819">
    <property type="entry name" value="PGAP1"/>
    <property type="match status" value="1"/>
</dbReference>
<dbReference type="InterPro" id="IPR029058">
    <property type="entry name" value="AB_hydrolase_fold"/>
</dbReference>
<evidence type="ECO:0000259" key="1">
    <source>
        <dbReference type="Pfam" id="PF07819"/>
    </source>
</evidence>
<name>A0A3E1K5S6_9GAMM</name>
<reference evidence="2 3" key="1">
    <citation type="submission" date="2018-08" db="EMBL/GenBank/DDBJ databases">
        <title>Wenzhouxiangella salilacus sp. nov., a novel bacterium isolated from a saline lake in Xinjiang Province, China.</title>
        <authorList>
            <person name="Han S."/>
        </authorList>
    </citation>
    <scope>NUCLEOTIDE SEQUENCE [LARGE SCALE GENOMIC DNA]</scope>
    <source>
        <strain evidence="2 3">XDB06</strain>
    </source>
</reference>
<dbReference type="SUPFAM" id="SSF53474">
    <property type="entry name" value="alpha/beta-Hydrolases"/>
    <property type="match status" value="1"/>
</dbReference>
<evidence type="ECO:0000313" key="2">
    <source>
        <dbReference type="EMBL" id="RFF29371.1"/>
    </source>
</evidence>
<dbReference type="PANTHER" id="PTHR37946:SF1">
    <property type="entry name" value="SLL1969 PROTEIN"/>
    <property type="match status" value="1"/>
</dbReference>
<gene>
    <name evidence="2" type="ORF">DZC52_13050</name>
</gene>
<keyword evidence="3" id="KW-1185">Reference proteome</keyword>
<comment type="caution">
    <text evidence="2">The sequence shown here is derived from an EMBL/GenBank/DDBJ whole genome shotgun (WGS) entry which is preliminary data.</text>
</comment>
<dbReference type="Proteomes" id="UP000260351">
    <property type="component" value="Unassembled WGS sequence"/>
</dbReference>
<dbReference type="OrthoDB" id="869379at2"/>
<dbReference type="AlphaFoldDB" id="A0A3E1K5S6"/>
<feature type="domain" description="GPI inositol-deacylase PGAP1-like alpha/beta" evidence="1">
    <location>
        <begin position="180"/>
        <end position="256"/>
    </location>
</feature>
<keyword evidence="2" id="KW-0378">Hydrolase</keyword>
<dbReference type="GO" id="GO:0016788">
    <property type="term" value="F:hydrolase activity, acting on ester bonds"/>
    <property type="evidence" value="ECO:0007669"/>
    <property type="project" value="InterPro"/>
</dbReference>
<accession>A0A3E1K5S6</accession>
<organism evidence="2 3">
    <name type="scientific">Wenzhouxiangella sediminis</name>
    <dbReference type="NCBI Taxonomy" id="1792836"/>
    <lineage>
        <taxon>Bacteria</taxon>
        <taxon>Pseudomonadati</taxon>
        <taxon>Pseudomonadota</taxon>
        <taxon>Gammaproteobacteria</taxon>
        <taxon>Chromatiales</taxon>
        <taxon>Wenzhouxiangellaceae</taxon>
        <taxon>Wenzhouxiangella</taxon>
    </lineage>
</organism>